<reference evidence="2" key="1">
    <citation type="submission" date="2025-08" db="UniProtKB">
        <authorList>
            <consortium name="Ensembl"/>
        </authorList>
    </citation>
    <scope>IDENTIFICATION</scope>
</reference>
<dbReference type="AlphaFoldDB" id="A0A2K5CJS1"/>
<gene>
    <name evidence="2" type="primary">ARSK</name>
</gene>
<sequence>MLLLWVSVVAASALGAPAPGAGEKRRRTAKAPNVVLVVSDSFIPDD</sequence>
<feature type="chain" id="PRO_5014366126" evidence="1">
    <location>
        <begin position="16"/>
        <end position="46"/>
    </location>
</feature>
<evidence type="ECO:0000313" key="2">
    <source>
        <dbReference type="Ensembl" id="ENSANAP00000008958.1"/>
    </source>
</evidence>
<keyword evidence="1" id="KW-0732">Signal</keyword>
<dbReference type="GeneTree" id="ENSGT00940000158982"/>
<accession>A0A2K5CJS1</accession>
<dbReference type="Ensembl" id="ENSANAT00000026745.1">
    <property type="protein sequence ID" value="ENSANAP00000008958.1"/>
    <property type="gene ID" value="ENSANAG00000022497.1"/>
</dbReference>
<proteinExistence type="predicted"/>
<evidence type="ECO:0000313" key="3">
    <source>
        <dbReference type="Proteomes" id="UP000233020"/>
    </source>
</evidence>
<dbReference type="Proteomes" id="UP000233020">
    <property type="component" value="Unplaced"/>
</dbReference>
<organism evidence="2 3">
    <name type="scientific">Aotus nancymaae</name>
    <name type="common">Ma's night monkey</name>
    <dbReference type="NCBI Taxonomy" id="37293"/>
    <lineage>
        <taxon>Eukaryota</taxon>
        <taxon>Metazoa</taxon>
        <taxon>Chordata</taxon>
        <taxon>Craniata</taxon>
        <taxon>Vertebrata</taxon>
        <taxon>Euteleostomi</taxon>
        <taxon>Mammalia</taxon>
        <taxon>Eutheria</taxon>
        <taxon>Euarchontoglires</taxon>
        <taxon>Primates</taxon>
        <taxon>Haplorrhini</taxon>
        <taxon>Platyrrhini</taxon>
        <taxon>Aotidae</taxon>
        <taxon>Aotus</taxon>
    </lineage>
</organism>
<protein>
    <submittedName>
        <fullName evidence="2">Arylsulfatase family member K</fullName>
    </submittedName>
</protein>
<reference evidence="2" key="2">
    <citation type="submission" date="2025-09" db="UniProtKB">
        <authorList>
            <consortium name="Ensembl"/>
        </authorList>
    </citation>
    <scope>IDENTIFICATION</scope>
</reference>
<feature type="signal peptide" evidence="1">
    <location>
        <begin position="1"/>
        <end position="15"/>
    </location>
</feature>
<name>A0A2K5CJS1_AOTNA</name>
<evidence type="ECO:0000256" key="1">
    <source>
        <dbReference type="SAM" id="SignalP"/>
    </source>
</evidence>
<keyword evidence="3" id="KW-1185">Reference proteome</keyword>